<evidence type="ECO:0000256" key="4">
    <source>
        <dbReference type="ARBA" id="ARBA00022741"/>
    </source>
</evidence>
<comment type="caution">
    <text evidence="13">The sequence shown here is derived from an EMBL/GenBank/DDBJ whole genome shotgun (WGS) entry which is preliminary data.</text>
</comment>
<dbReference type="PROSITE" id="PS00108">
    <property type="entry name" value="PROTEIN_KINASE_ST"/>
    <property type="match status" value="1"/>
</dbReference>
<keyword evidence="5 13" id="KW-0418">Kinase</keyword>
<evidence type="ECO:0000256" key="8">
    <source>
        <dbReference type="ARBA" id="ARBA00037982"/>
    </source>
</evidence>
<keyword evidence="11" id="KW-0175">Coiled coil</keyword>
<evidence type="ECO:0000256" key="11">
    <source>
        <dbReference type="SAM" id="Coils"/>
    </source>
</evidence>
<keyword evidence="2" id="KW-0723">Serine/threonine-protein kinase</keyword>
<dbReference type="GO" id="GO:0004694">
    <property type="term" value="F:eukaryotic translation initiation factor 2alpha kinase activity"/>
    <property type="evidence" value="ECO:0007669"/>
    <property type="project" value="TreeGrafter"/>
</dbReference>
<dbReference type="GO" id="GO:0003743">
    <property type="term" value="F:translation initiation factor activity"/>
    <property type="evidence" value="ECO:0007669"/>
    <property type="project" value="UniProtKB-KW"/>
</dbReference>
<evidence type="ECO:0000256" key="3">
    <source>
        <dbReference type="ARBA" id="ARBA00022679"/>
    </source>
</evidence>
<reference evidence="13" key="1">
    <citation type="submission" date="2020-08" db="EMBL/GenBank/DDBJ databases">
        <title>Multicomponent nature underlies the extraordinary mechanical properties of spider dragline silk.</title>
        <authorList>
            <person name="Kono N."/>
            <person name="Nakamura H."/>
            <person name="Mori M."/>
            <person name="Yoshida Y."/>
            <person name="Ohtoshi R."/>
            <person name="Malay A.D."/>
            <person name="Moran D.A.P."/>
            <person name="Tomita M."/>
            <person name="Numata K."/>
            <person name="Arakawa K."/>
        </authorList>
    </citation>
    <scope>NUCLEOTIDE SEQUENCE</scope>
</reference>
<dbReference type="Gene3D" id="1.10.510.10">
    <property type="entry name" value="Transferase(Phosphotransferase) domain 1"/>
    <property type="match status" value="1"/>
</dbReference>
<sequence>MMLCIQMEFCDCDLRNWLDARNAGKQLPFQKNVEDIFKEILSGVAYIHSKSVIHRDLKPQNIFFSIKDCVVKVGDFGLATLAHPNTDPSLTVSRHSSNLGTKPYAAPEQIHKSHYDSKVDMYSLGIILIELLLKFKTAAEFSRILDQVKSEKIPEELNKDWPEFVPLVQNLVQEEPKLRMNAKEVLNMSLLRCNHAEESSALWIKVKDLENELAQKEQQFQQLVEEVKTLRLKLSERS</sequence>
<dbReference type="GO" id="GO:0005524">
    <property type="term" value="F:ATP binding"/>
    <property type="evidence" value="ECO:0007669"/>
    <property type="project" value="UniProtKB-KW"/>
</dbReference>
<dbReference type="EMBL" id="BMAV01024206">
    <property type="protein sequence ID" value="GFS31089.1"/>
    <property type="molecule type" value="Genomic_DNA"/>
</dbReference>
<dbReference type="EC" id="2.7.11.1" evidence="1"/>
<evidence type="ECO:0000256" key="1">
    <source>
        <dbReference type="ARBA" id="ARBA00012513"/>
    </source>
</evidence>
<dbReference type="Pfam" id="PF00069">
    <property type="entry name" value="Pkinase"/>
    <property type="match status" value="1"/>
</dbReference>
<dbReference type="InterPro" id="IPR050339">
    <property type="entry name" value="CC_SR_Kinase"/>
</dbReference>
<comment type="catalytic activity">
    <reaction evidence="10">
        <text>L-seryl-[protein] + ATP = O-phospho-L-seryl-[protein] + ADP + H(+)</text>
        <dbReference type="Rhea" id="RHEA:17989"/>
        <dbReference type="Rhea" id="RHEA-COMP:9863"/>
        <dbReference type="Rhea" id="RHEA-COMP:11604"/>
        <dbReference type="ChEBI" id="CHEBI:15378"/>
        <dbReference type="ChEBI" id="CHEBI:29999"/>
        <dbReference type="ChEBI" id="CHEBI:30616"/>
        <dbReference type="ChEBI" id="CHEBI:83421"/>
        <dbReference type="ChEBI" id="CHEBI:456216"/>
        <dbReference type="EC" id="2.7.11.1"/>
    </reaction>
    <physiologicalReaction direction="left-to-right" evidence="10">
        <dbReference type="Rhea" id="RHEA:17990"/>
    </physiologicalReaction>
</comment>
<keyword evidence="13" id="KW-0648">Protein biosynthesis</keyword>
<dbReference type="InterPro" id="IPR008271">
    <property type="entry name" value="Ser/Thr_kinase_AS"/>
</dbReference>
<dbReference type="SMART" id="SM00220">
    <property type="entry name" value="S_TKc"/>
    <property type="match status" value="1"/>
</dbReference>
<evidence type="ECO:0000256" key="6">
    <source>
        <dbReference type="ARBA" id="ARBA00022840"/>
    </source>
</evidence>
<comment type="catalytic activity">
    <reaction evidence="9">
        <text>L-threonyl-[protein] + ATP = O-phospho-L-threonyl-[protein] + ADP + H(+)</text>
        <dbReference type="Rhea" id="RHEA:46608"/>
        <dbReference type="Rhea" id="RHEA-COMP:11060"/>
        <dbReference type="Rhea" id="RHEA-COMP:11605"/>
        <dbReference type="ChEBI" id="CHEBI:15378"/>
        <dbReference type="ChEBI" id="CHEBI:30013"/>
        <dbReference type="ChEBI" id="CHEBI:30616"/>
        <dbReference type="ChEBI" id="CHEBI:61977"/>
        <dbReference type="ChEBI" id="CHEBI:456216"/>
        <dbReference type="EC" id="2.7.11.1"/>
    </reaction>
    <physiologicalReaction direction="left-to-right" evidence="9">
        <dbReference type="Rhea" id="RHEA:46609"/>
    </physiologicalReaction>
</comment>
<evidence type="ECO:0000256" key="2">
    <source>
        <dbReference type="ARBA" id="ARBA00022527"/>
    </source>
</evidence>
<evidence type="ECO:0000256" key="10">
    <source>
        <dbReference type="ARBA" id="ARBA00048977"/>
    </source>
</evidence>
<comment type="similarity">
    <text evidence="8">Belongs to the protein kinase superfamily. Ser/Thr protein kinase family. GCN2 subfamily.</text>
</comment>
<keyword evidence="14" id="KW-1185">Reference proteome</keyword>
<proteinExistence type="inferred from homology"/>
<dbReference type="PROSITE" id="PS50011">
    <property type="entry name" value="PROTEIN_KINASE_DOM"/>
    <property type="match status" value="1"/>
</dbReference>
<dbReference type="GO" id="GO:0005737">
    <property type="term" value="C:cytoplasm"/>
    <property type="evidence" value="ECO:0007669"/>
    <property type="project" value="TreeGrafter"/>
</dbReference>
<dbReference type="OrthoDB" id="6434949at2759"/>
<dbReference type="SUPFAM" id="SSF56112">
    <property type="entry name" value="Protein kinase-like (PK-like)"/>
    <property type="match status" value="1"/>
</dbReference>
<keyword evidence="3" id="KW-0808">Transferase</keyword>
<gene>
    <name evidence="13" type="primary">EIF2AK1</name>
    <name evidence="13" type="ORF">TNIN_188651</name>
</gene>
<keyword evidence="4" id="KW-0547">Nucleotide-binding</keyword>
<evidence type="ECO:0000313" key="13">
    <source>
        <dbReference type="EMBL" id="GFS31089.1"/>
    </source>
</evidence>
<evidence type="ECO:0000256" key="7">
    <source>
        <dbReference type="ARBA" id="ARBA00023193"/>
    </source>
</evidence>
<organism evidence="13 14">
    <name type="scientific">Trichonephila inaurata madagascariensis</name>
    <dbReference type="NCBI Taxonomy" id="2747483"/>
    <lineage>
        <taxon>Eukaryota</taxon>
        <taxon>Metazoa</taxon>
        <taxon>Ecdysozoa</taxon>
        <taxon>Arthropoda</taxon>
        <taxon>Chelicerata</taxon>
        <taxon>Arachnida</taxon>
        <taxon>Araneae</taxon>
        <taxon>Araneomorphae</taxon>
        <taxon>Entelegynae</taxon>
        <taxon>Araneoidea</taxon>
        <taxon>Nephilidae</taxon>
        <taxon>Trichonephila</taxon>
        <taxon>Trichonephila inaurata</taxon>
    </lineage>
</organism>
<name>A0A8X6J3G7_9ARAC</name>
<evidence type="ECO:0000313" key="14">
    <source>
        <dbReference type="Proteomes" id="UP000886998"/>
    </source>
</evidence>
<dbReference type="PANTHER" id="PTHR11042:SF160">
    <property type="entry name" value="EUKARYOTIC TRANSLATION INITIATION FACTOR 2-ALPHA KINASE 1"/>
    <property type="match status" value="1"/>
</dbReference>
<keyword evidence="7" id="KW-0652">Protein synthesis inhibitor</keyword>
<dbReference type="GO" id="GO:0017148">
    <property type="term" value="P:negative regulation of translation"/>
    <property type="evidence" value="ECO:0007669"/>
    <property type="project" value="UniProtKB-KW"/>
</dbReference>
<dbReference type="Proteomes" id="UP000886998">
    <property type="component" value="Unassembled WGS sequence"/>
</dbReference>
<dbReference type="InterPro" id="IPR000719">
    <property type="entry name" value="Prot_kinase_dom"/>
</dbReference>
<evidence type="ECO:0000259" key="12">
    <source>
        <dbReference type="PROSITE" id="PS50011"/>
    </source>
</evidence>
<dbReference type="PANTHER" id="PTHR11042">
    <property type="entry name" value="EUKARYOTIC TRANSLATION INITIATION FACTOR 2-ALPHA KINASE EIF2-ALPHA KINASE -RELATED"/>
    <property type="match status" value="1"/>
</dbReference>
<keyword evidence="6" id="KW-0067">ATP-binding</keyword>
<dbReference type="AlphaFoldDB" id="A0A8X6J3G7"/>
<evidence type="ECO:0000256" key="9">
    <source>
        <dbReference type="ARBA" id="ARBA00048659"/>
    </source>
</evidence>
<evidence type="ECO:0000256" key="5">
    <source>
        <dbReference type="ARBA" id="ARBA00022777"/>
    </source>
</evidence>
<feature type="coiled-coil region" evidence="11">
    <location>
        <begin position="206"/>
        <end position="233"/>
    </location>
</feature>
<protein>
    <recommendedName>
        <fullName evidence="1">non-specific serine/threonine protein kinase</fullName>
        <ecNumber evidence="1">2.7.11.1</ecNumber>
    </recommendedName>
</protein>
<feature type="domain" description="Protein kinase" evidence="12">
    <location>
        <begin position="1"/>
        <end position="191"/>
    </location>
</feature>
<keyword evidence="13" id="KW-0396">Initiation factor</keyword>
<accession>A0A8X6J3G7</accession>
<dbReference type="InterPro" id="IPR011009">
    <property type="entry name" value="Kinase-like_dom_sf"/>
</dbReference>
<dbReference type="GO" id="GO:0005634">
    <property type="term" value="C:nucleus"/>
    <property type="evidence" value="ECO:0007669"/>
    <property type="project" value="TreeGrafter"/>
</dbReference>